<dbReference type="InterPro" id="IPR050596">
    <property type="entry name" value="AspAT/PAT-like"/>
</dbReference>
<dbReference type="GO" id="GO:0008483">
    <property type="term" value="F:transaminase activity"/>
    <property type="evidence" value="ECO:0007669"/>
    <property type="project" value="UniProtKB-KW"/>
</dbReference>
<feature type="domain" description="Aminotransferase class I/classII large" evidence="6">
    <location>
        <begin position="43"/>
        <end position="395"/>
    </location>
</feature>
<protein>
    <submittedName>
        <fullName evidence="7">Aminotransferase</fullName>
    </submittedName>
</protein>
<dbReference type="PANTHER" id="PTHR46383:SF1">
    <property type="entry name" value="ASPARTATE AMINOTRANSFERASE"/>
    <property type="match status" value="1"/>
</dbReference>
<dbReference type="InterPro" id="IPR015424">
    <property type="entry name" value="PyrdxlP-dep_Trfase"/>
</dbReference>
<dbReference type="InterPro" id="IPR004839">
    <property type="entry name" value="Aminotransferase_I/II_large"/>
</dbReference>
<dbReference type="RefSeq" id="WP_220193820.1">
    <property type="nucleotide sequence ID" value="NZ_BNJF01000001.1"/>
</dbReference>
<dbReference type="EMBL" id="BNJF01000001">
    <property type="protein sequence ID" value="GHO44426.1"/>
    <property type="molecule type" value="Genomic_DNA"/>
</dbReference>
<comment type="caution">
    <text evidence="7">The sequence shown here is derived from an EMBL/GenBank/DDBJ whole genome shotgun (WGS) entry which is preliminary data.</text>
</comment>
<dbReference type="SUPFAM" id="SSF53383">
    <property type="entry name" value="PLP-dependent transferases"/>
    <property type="match status" value="1"/>
</dbReference>
<dbReference type="AlphaFoldDB" id="A0A8J3MS27"/>
<comment type="cofactor">
    <cofactor evidence="1">
        <name>pyridoxal 5'-phosphate</name>
        <dbReference type="ChEBI" id="CHEBI:597326"/>
    </cofactor>
</comment>
<comment type="similarity">
    <text evidence="2">Belongs to the class-I pyridoxal-phosphate-dependent aminotransferase family.</text>
</comment>
<dbReference type="InterPro" id="IPR015422">
    <property type="entry name" value="PyrdxlP-dep_Trfase_small"/>
</dbReference>
<dbReference type="Gene3D" id="3.40.640.10">
    <property type="entry name" value="Type I PLP-dependent aspartate aminotransferase-like (Major domain)"/>
    <property type="match status" value="1"/>
</dbReference>
<evidence type="ECO:0000256" key="4">
    <source>
        <dbReference type="ARBA" id="ARBA00022679"/>
    </source>
</evidence>
<dbReference type="InterPro" id="IPR015421">
    <property type="entry name" value="PyrdxlP-dep_Trfase_major"/>
</dbReference>
<dbReference type="GO" id="GO:0030170">
    <property type="term" value="F:pyridoxal phosphate binding"/>
    <property type="evidence" value="ECO:0007669"/>
    <property type="project" value="InterPro"/>
</dbReference>
<evidence type="ECO:0000313" key="8">
    <source>
        <dbReference type="Proteomes" id="UP000612362"/>
    </source>
</evidence>
<evidence type="ECO:0000259" key="6">
    <source>
        <dbReference type="Pfam" id="PF00155"/>
    </source>
</evidence>
<dbReference type="GO" id="GO:0006520">
    <property type="term" value="P:amino acid metabolic process"/>
    <property type="evidence" value="ECO:0007669"/>
    <property type="project" value="InterPro"/>
</dbReference>
<dbReference type="Gene3D" id="3.90.1150.10">
    <property type="entry name" value="Aspartate Aminotransferase, domain 1"/>
    <property type="match status" value="1"/>
</dbReference>
<evidence type="ECO:0000256" key="3">
    <source>
        <dbReference type="ARBA" id="ARBA00022576"/>
    </source>
</evidence>
<keyword evidence="5" id="KW-0663">Pyridoxal phosphate</keyword>
<organism evidence="7 8">
    <name type="scientific">Ktedonospora formicarum</name>
    <dbReference type="NCBI Taxonomy" id="2778364"/>
    <lineage>
        <taxon>Bacteria</taxon>
        <taxon>Bacillati</taxon>
        <taxon>Chloroflexota</taxon>
        <taxon>Ktedonobacteria</taxon>
        <taxon>Ktedonobacterales</taxon>
        <taxon>Ktedonobacteraceae</taxon>
        <taxon>Ktedonospora</taxon>
    </lineage>
</organism>
<dbReference type="Proteomes" id="UP000612362">
    <property type="component" value="Unassembled WGS sequence"/>
</dbReference>
<dbReference type="PANTHER" id="PTHR46383">
    <property type="entry name" value="ASPARTATE AMINOTRANSFERASE"/>
    <property type="match status" value="1"/>
</dbReference>
<keyword evidence="4" id="KW-0808">Transferase</keyword>
<keyword evidence="3 7" id="KW-0032">Aminotransferase</keyword>
<keyword evidence="8" id="KW-1185">Reference proteome</keyword>
<name>A0A8J3MS27_9CHLR</name>
<proteinExistence type="inferred from homology"/>
<sequence>MKRGTEATFTIPENGFGIVSAYARQLELEAQARGEHRPAPRPLQMGEPNFLTPKHIRQAAIETLEQDIIPYGPSSGWHWLRELLAEKIERVNGYHVGAENVAVSMGGTNALQSIFHAIVGHGDEVLVPDPCWPLYYNQLLTCGATAVPYVLDAANEWLPSIADLERLVTPRTRILLINTPGNPTGAVFPRALIADLLEFARRHDLYLLSDECYDQIVFEGVHVSPATMLNEEEMEQGRFIGVYTFSKTYAMTGWRVGYAVAGKALIKDIIGVLAANHTNVSLIAQRAAGAALKGPQDCVSTMRDAYHRRRDLATDLLKAHDRYIYTPHGAFYALIDVRDRSGHTSRKGSQFSLDLLREYNVMVTPGSSFGATTGDFVRISLAASDEDVAHGVRAICEFAER</sequence>
<evidence type="ECO:0000256" key="2">
    <source>
        <dbReference type="ARBA" id="ARBA00007441"/>
    </source>
</evidence>
<evidence type="ECO:0000313" key="7">
    <source>
        <dbReference type="EMBL" id="GHO44426.1"/>
    </source>
</evidence>
<dbReference type="CDD" id="cd00609">
    <property type="entry name" value="AAT_like"/>
    <property type="match status" value="1"/>
</dbReference>
<evidence type="ECO:0000256" key="5">
    <source>
        <dbReference type="ARBA" id="ARBA00022898"/>
    </source>
</evidence>
<reference evidence="7" key="1">
    <citation type="submission" date="2020-10" db="EMBL/GenBank/DDBJ databases">
        <title>Taxonomic study of unclassified bacteria belonging to the class Ktedonobacteria.</title>
        <authorList>
            <person name="Yabe S."/>
            <person name="Wang C.M."/>
            <person name="Zheng Y."/>
            <person name="Sakai Y."/>
            <person name="Cavaletti L."/>
            <person name="Monciardini P."/>
            <person name="Donadio S."/>
        </authorList>
    </citation>
    <scope>NUCLEOTIDE SEQUENCE</scope>
    <source>
        <strain evidence="7">SOSP1-1</strain>
    </source>
</reference>
<gene>
    <name evidence="7" type="ORF">KSX_25890</name>
</gene>
<accession>A0A8J3MS27</accession>
<evidence type="ECO:0000256" key="1">
    <source>
        <dbReference type="ARBA" id="ARBA00001933"/>
    </source>
</evidence>
<dbReference type="Pfam" id="PF00155">
    <property type="entry name" value="Aminotran_1_2"/>
    <property type="match status" value="1"/>
</dbReference>